<sequence>MTVWTNLFSLLLAIFVVAFNLIVLLATAIQPRLHTISNILSCNLWIANCFTGIVGIFHNLFYSTVIQTDVIQLINPSSTLSDKNLSQEKTISATNSENYIHALGPQTLAALFNSTVSLLTLLAMAFVQIFAKYQNWMPKSAPARISACLWTVVVVIIFVNFTLVQITKSLSLIVAFQLALLTIFLVINLMIHPINLFIASKSNQNAYLLKAITQSLWLLLHSLSFTLLAMMLVWESSQTTTTPIQEAENAELVSLQLSAYSVHCIANPIIAILRDQRLLNAIGSLVNAKENRRDTDYALILQNETTNQWFSPDQWIFRHLPPPPPYMSPANSTQEINQQIDCIESTDSSSDDERHNPRPVIIMIRESSNN</sequence>
<protein>
    <submittedName>
        <fullName evidence="2">Uncharacterized protein</fullName>
    </submittedName>
</protein>
<accession>A0AC34Q1J7</accession>
<evidence type="ECO:0000313" key="1">
    <source>
        <dbReference type="Proteomes" id="UP000887576"/>
    </source>
</evidence>
<name>A0AC34Q1J7_9BILA</name>
<dbReference type="WBParaSite" id="JU765_v2.g12005.t1">
    <property type="protein sequence ID" value="JU765_v2.g12005.t1"/>
    <property type="gene ID" value="JU765_v2.g12005"/>
</dbReference>
<organism evidence="1 2">
    <name type="scientific">Panagrolaimus sp. JU765</name>
    <dbReference type="NCBI Taxonomy" id="591449"/>
    <lineage>
        <taxon>Eukaryota</taxon>
        <taxon>Metazoa</taxon>
        <taxon>Ecdysozoa</taxon>
        <taxon>Nematoda</taxon>
        <taxon>Chromadorea</taxon>
        <taxon>Rhabditida</taxon>
        <taxon>Tylenchina</taxon>
        <taxon>Panagrolaimomorpha</taxon>
        <taxon>Panagrolaimoidea</taxon>
        <taxon>Panagrolaimidae</taxon>
        <taxon>Panagrolaimus</taxon>
    </lineage>
</organism>
<proteinExistence type="predicted"/>
<dbReference type="Proteomes" id="UP000887576">
    <property type="component" value="Unplaced"/>
</dbReference>
<reference evidence="2" key="1">
    <citation type="submission" date="2022-11" db="UniProtKB">
        <authorList>
            <consortium name="WormBaseParasite"/>
        </authorList>
    </citation>
    <scope>IDENTIFICATION</scope>
</reference>
<evidence type="ECO:0000313" key="2">
    <source>
        <dbReference type="WBParaSite" id="JU765_v2.g12005.t1"/>
    </source>
</evidence>